<sequence length="170" mass="19282">MGKKNKASLTPMDFQLGSGGVIPSTQEAFGPNREFSGSIRKEESGATAEFKKALGTQIDIEIDELKQFPSNKEFFVFIIQYFVSDKEYKARDLDNMAKTMLDLLKGRFYKDDGQVKTLLVGKKMEKRVPKNFIYFALKEMKDDRDIDALKISGLERSVTLFNEQVAKGLC</sequence>
<organism evidence="1 2">
    <name type="scientific">Candidatus Woesebacteria bacterium GW2011_GWA1_39_8</name>
    <dbReference type="NCBI Taxonomy" id="1618552"/>
    <lineage>
        <taxon>Bacteria</taxon>
        <taxon>Candidatus Woeseibacteriota</taxon>
    </lineage>
</organism>
<dbReference type="Gene3D" id="3.30.1330.70">
    <property type="entry name" value="Holliday junction resolvase RusA"/>
    <property type="match status" value="1"/>
</dbReference>
<dbReference type="SUPFAM" id="SSF103084">
    <property type="entry name" value="Holliday junction resolvase RusA"/>
    <property type="match status" value="1"/>
</dbReference>
<dbReference type="AlphaFoldDB" id="A0A0G0S1G0"/>
<reference evidence="1 2" key="1">
    <citation type="journal article" date="2015" name="Nature">
        <title>rRNA introns, odd ribosomes, and small enigmatic genomes across a large radiation of phyla.</title>
        <authorList>
            <person name="Brown C.T."/>
            <person name="Hug L.A."/>
            <person name="Thomas B.C."/>
            <person name="Sharon I."/>
            <person name="Castelle C.J."/>
            <person name="Singh A."/>
            <person name="Wilkins M.J."/>
            <person name="Williams K.H."/>
            <person name="Banfield J.F."/>
        </authorList>
    </citation>
    <scope>NUCLEOTIDE SEQUENCE [LARGE SCALE GENOMIC DNA]</scope>
</reference>
<proteinExistence type="predicted"/>
<dbReference type="EMBL" id="LBXL01000047">
    <property type="protein sequence ID" value="KKR28555.1"/>
    <property type="molecule type" value="Genomic_DNA"/>
</dbReference>
<gene>
    <name evidence="1" type="ORF">UT61_C0047G0009</name>
</gene>
<evidence type="ECO:0000313" key="2">
    <source>
        <dbReference type="Proteomes" id="UP000034793"/>
    </source>
</evidence>
<comment type="caution">
    <text evidence="1">The sequence shown here is derived from an EMBL/GenBank/DDBJ whole genome shotgun (WGS) entry which is preliminary data.</text>
</comment>
<dbReference type="InterPro" id="IPR008822">
    <property type="entry name" value="Endonuclease_RusA-like"/>
</dbReference>
<protein>
    <submittedName>
        <fullName evidence="1">Uncharacterized protein</fullName>
    </submittedName>
</protein>
<dbReference type="GO" id="GO:0006310">
    <property type="term" value="P:DNA recombination"/>
    <property type="evidence" value="ECO:0007669"/>
    <property type="project" value="InterPro"/>
</dbReference>
<evidence type="ECO:0000313" key="1">
    <source>
        <dbReference type="EMBL" id="KKR28555.1"/>
    </source>
</evidence>
<accession>A0A0G0S1G0</accession>
<dbReference type="Pfam" id="PF05866">
    <property type="entry name" value="RusA"/>
    <property type="match status" value="1"/>
</dbReference>
<dbReference type="GO" id="GO:0000287">
    <property type="term" value="F:magnesium ion binding"/>
    <property type="evidence" value="ECO:0007669"/>
    <property type="project" value="InterPro"/>
</dbReference>
<dbReference type="InterPro" id="IPR036614">
    <property type="entry name" value="RusA-like_sf"/>
</dbReference>
<name>A0A0G0S1G0_9BACT</name>
<dbReference type="GO" id="GO:0006281">
    <property type="term" value="P:DNA repair"/>
    <property type="evidence" value="ECO:0007669"/>
    <property type="project" value="InterPro"/>
</dbReference>
<dbReference type="Proteomes" id="UP000034793">
    <property type="component" value="Unassembled WGS sequence"/>
</dbReference>